<accession>A0ABT7UCD2</accession>
<gene>
    <name evidence="1" type="ORF">QUV96_06340</name>
</gene>
<reference evidence="1" key="2">
    <citation type="submission" date="2023-06" db="EMBL/GenBank/DDBJ databases">
        <authorList>
            <person name="Zeman M."/>
            <person name="Kubasova T."/>
            <person name="Jahodarova E."/>
            <person name="Nykrynova M."/>
            <person name="Rychlik I."/>
        </authorList>
    </citation>
    <scope>NUCLEOTIDE SEQUENCE</scope>
    <source>
        <strain evidence="1">ET39</strain>
    </source>
</reference>
<dbReference type="RefSeq" id="WP_289607717.1">
    <property type="nucleotide sequence ID" value="NZ_JAUDCG010000023.1"/>
</dbReference>
<proteinExistence type="predicted"/>
<evidence type="ECO:0000313" key="2">
    <source>
        <dbReference type="Proteomes" id="UP001529340"/>
    </source>
</evidence>
<reference evidence="1" key="1">
    <citation type="submission" date="2023-06" db="EMBL/GenBank/DDBJ databases">
        <title>Identification and characterization of horizontal gene transfer across gut microbiota members of farm animals based on homology search.</title>
        <authorList>
            <person name="Schwarzerova J."/>
            <person name="Nykrynova M."/>
            <person name="Jureckova K."/>
            <person name="Cejkova D."/>
            <person name="Rychlik I."/>
        </authorList>
    </citation>
    <scope>NUCLEOTIDE SEQUENCE</scope>
    <source>
        <strain evidence="1">ET39</strain>
    </source>
</reference>
<protein>
    <submittedName>
        <fullName evidence="1">Uncharacterized protein</fullName>
    </submittedName>
</protein>
<sequence>MKLETLFHVKTLMLDVVPLTIQEPGIAYLNDIHLWVITLNSNCQSFDRAQVTVETIIDLMEHHCSCYQNQEAVFEKERREILERLRQADAQERIELPLH</sequence>
<name>A0ABT7UCD2_9FIRM</name>
<keyword evidence="2" id="KW-1185">Reference proteome</keyword>
<dbReference type="Proteomes" id="UP001529340">
    <property type="component" value="Unassembled WGS sequence"/>
</dbReference>
<dbReference type="EMBL" id="JAUDCG010000023">
    <property type="protein sequence ID" value="MDM8157254.1"/>
    <property type="molecule type" value="Genomic_DNA"/>
</dbReference>
<comment type="caution">
    <text evidence="1">The sequence shown here is derived from an EMBL/GenBank/DDBJ whole genome shotgun (WGS) entry which is preliminary data.</text>
</comment>
<organism evidence="1 2">
    <name type="scientific">Amedibacillus dolichus</name>
    <dbReference type="NCBI Taxonomy" id="31971"/>
    <lineage>
        <taxon>Bacteria</taxon>
        <taxon>Bacillati</taxon>
        <taxon>Bacillota</taxon>
        <taxon>Erysipelotrichia</taxon>
        <taxon>Erysipelotrichales</taxon>
        <taxon>Erysipelotrichaceae</taxon>
        <taxon>Amedibacillus</taxon>
    </lineage>
</organism>
<evidence type="ECO:0000313" key="1">
    <source>
        <dbReference type="EMBL" id="MDM8157254.1"/>
    </source>
</evidence>